<dbReference type="InterPro" id="IPR000182">
    <property type="entry name" value="GNAT_dom"/>
</dbReference>
<evidence type="ECO:0000313" key="4">
    <source>
        <dbReference type="EMBL" id="NEW08372.1"/>
    </source>
</evidence>
<dbReference type="SUPFAM" id="SSF55729">
    <property type="entry name" value="Acyl-CoA N-acyltransferases (Nat)"/>
    <property type="match status" value="1"/>
</dbReference>
<dbReference type="PANTHER" id="PTHR43877">
    <property type="entry name" value="AMINOALKYLPHOSPHONATE N-ACETYLTRANSFERASE-RELATED-RELATED"/>
    <property type="match status" value="1"/>
</dbReference>
<reference evidence="4" key="1">
    <citation type="submission" date="2020-02" db="EMBL/GenBank/DDBJ databases">
        <authorList>
            <person name="Shen X.-R."/>
            <person name="Zhang Y.-X."/>
        </authorList>
    </citation>
    <scope>NUCLEOTIDE SEQUENCE</scope>
    <source>
        <strain evidence="4">SYP-B3998</strain>
    </source>
</reference>
<name>A0A6G4A1V9_9BACL</name>
<dbReference type="GO" id="GO:0016747">
    <property type="term" value="F:acyltransferase activity, transferring groups other than amino-acyl groups"/>
    <property type="evidence" value="ECO:0007669"/>
    <property type="project" value="InterPro"/>
</dbReference>
<comment type="caution">
    <text evidence="4">The sequence shown here is derived from an EMBL/GenBank/DDBJ whole genome shotgun (WGS) entry which is preliminary data.</text>
</comment>
<organism evidence="4">
    <name type="scientific">Paenibacillus sp. SYP-B3998</name>
    <dbReference type="NCBI Taxonomy" id="2678564"/>
    <lineage>
        <taxon>Bacteria</taxon>
        <taxon>Bacillati</taxon>
        <taxon>Bacillota</taxon>
        <taxon>Bacilli</taxon>
        <taxon>Bacillales</taxon>
        <taxon>Paenibacillaceae</taxon>
        <taxon>Paenibacillus</taxon>
    </lineage>
</organism>
<protein>
    <submittedName>
        <fullName evidence="4">GNAT family N-acetyltransferase</fullName>
    </submittedName>
</protein>
<evidence type="ECO:0000256" key="1">
    <source>
        <dbReference type="ARBA" id="ARBA00022679"/>
    </source>
</evidence>
<evidence type="ECO:0000259" key="3">
    <source>
        <dbReference type="PROSITE" id="PS51186"/>
    </source>
</evidence>
<dbReference type="Pfam" id="PF00583">
    <property type="entry name" value="Acetyltransf_1"/>
    <property type="match status" value="1"/>
</dbReference>
<dbReference type="EMBL" id="JAAIKC010000009">
    <property type="protein sequence ID" value="NEW08372.1"/>
    <property type="molecule type" value="Genomic_DNA"/>
</dbReference>
<dbReference type="InterPro" id="IPR050832">
    <property type="entry name" value="Bact_Acetyltransf"/>
</dbReference>
<keyword evidence="1 4" id="KW-0808">Transferase</keyword>
<gene>
    <name evidence="4" type="ORF">GK047_20450</name>
</gene>
<dbReference type="PROSITE" id="PS51186">
    <property type="entry name" value="GNAT"/>
    <property type="match status" value="1"/>
</dbReference>
<keyword evidence="2" id="KW-0012">Acyltransferase</keyword>
<dbReference type="RefSeq" id="WP_163951529.1">
    <property type="nucleotide sequence ID" value="NZ_JAAIKC010000009.1"/>
</dbReference>
<dbReference type="InterPro" id="IPR016181">
    <property type="entry name" value="Acyl_CoA_acyltransferase"/>
</dbReference>
<proteinExistence type="predicted"/>
<evidence type="ECO:0000256" key="2">
    <source>
        <dbReference type="ARBA" id="ARBA00023315"/>
    </source>
</evidence>
<dbReference type="AlphaFoldDB" id="A0A6G4A1V9"/>
<feature type="domain" description="N-acetyltransferase" evidence="3">
    <location>
        <begin position="6"/>
        <end position="168"/>
    </location>
</feature>
<dbReference type="Gene3D" id="3.40.630.30">
    <property type="match status" value="1"/>
</dbReference>
<sequence>MSVSEIRIREANERDREAIQTLLLEAYGQYEAVFPAGGWDAYKASILASVDGEGPKARIIVEFEGEIVGSSLLFLSSEVAYGLPELEIHSPIIRLIAVSPKVRGRGIATELIKESARRALELGAATLHLHTSDMMASAVKLYEYLGFERAFDKDIQKGETLVKSYRLNLKETAILSS</sequence>
<dbReference type="CDD" id="cd04301">
    <property type="entry name" value="NAT_SF"/>
    <property type="match status" value="1"/>
</dbReference>
<accession>A0A6G4A1V9</accession>